<gene>
    <name evidence="8" type="ORF">MSAN_00219000</name>
</gene>
<keyword evidence="3 6" id="KW-0812">Transmembrane</keyword>
<dbReference type="Gene3D" id="1.20.1250.20">
    <property type="entry name" value="MFS general substrate transporter like domains"/>
    <property type="match status" value="1"/>
</dbReference>
<organism evidence="8 9">
    <name type="scientific">Mycena sanguinolenta</name>
    <dbReference type="NCBI Taxonomy" id="230812"/>
    <lineage>
        <taxon>Eukaryota</taxon>
        <taxon>Fungi</taxon>
        <taxon>Dikarya</taxon>
        <taxon>Basidiomycota</taxon>
        <taxon>Agaricomycotina</taxon>
        <taxon>Agaricomycetes</taxon>
        <taxon>Agaricomycetidae</taxon>
        <taxon>Agaricales</taxon>
        <taxon>Marasmiineae</taxon>
        <taxon>Mycenaceae</taxon>
        <taxon>Mycena</taxon>
    </lineage>
</organism>
<keyword evidence="4 6" id="KW-1133">Transmembrane helix</keyword>
<evidence type="ECO:0000256" key="3">
    <source>
        <dbReference type="ARBA" id="ARBA00022692"/>
    </source>
</evidence>
<comment type="caution">
    <text evidence="8">The sequence shown here is derived from an EMBL/GenBank/DDBJ whole genome shotgun (WGS) entry which is preliminary data.</text>
</comment>
<feature type="transmembrane region" description="Helical" evidence="6">
    <location>
        <begin position="362"/>
        <end position="379"/>
    </location>
</feature>
<protein>
    <submittedName>
        <fullName evidence="8">MFS general substrate transporter</fullName>
    </submittedName>
</protein>
<dbReference type="PANTHER" id="PTHR23504:SF15">
    <property type="entry name" value="MAJOR FACILITATOR SUPERFAMILY (MFS) PROFILE DOMAIN-CONTAINING PROTEIN"/>
    <property type="match status" value="1"/>
</dbReference>
<dbReference type="AlphaFoldDB" id="A0A8H7DNT1"/>
<feature type="transmembrane region" description="Helical" evidence="6">
    <location>
        <begin position="291"/>
        <end position="311"/>
    </location>
</feature>
<proteinExistence type="predicted"/>
<dbReference type="InterPro" id="IPR036259">
    <property type="entry name" value="MFS_trans_sf"/>
</dbReference>
<evidence type="ECO:0000256" key="1">
    <source>
        <dbReference type="ARBA" id="ARBA00004141"/>
    </source>
</evidence>
<dbReference type="Proteomes" id="UP000623467">
    <property type="component" value="Unassembled WGS sequence"/>
</dbReference>
<sequence length="460" mass="49742">MTLSEDTPLLAPPKPTPLPKFQLFILLWVQLAEPLTSQVIFPFINKLVGELPITGGDEEKIGYYAGLIESLFFVTEAFTVLHWSSLSDRVGRKPVLLTGLLGLSLSMIFFGVSKSYGALVVSRCLAGLLNGNVGVIKSMMGEITDSTNIAQGMALMPIVWSTGATLGPIIGGLFSNPYDQFPNTFGQFEFWKTYPYALPCFVIAFYCITAFLLALICLTETVEPRRLNGGGTGPVTEIRHLSLREVLTPRVITAVSNYSLLALLDIALRALQPLFYTLHIPNGGLGFSPPIVGLCLGAFGLFSGLYQATLFAPVYNRFGTKRIFVTSMITFMPMFALFPLMNLSARVNGVNGVTFAELTLQMILYVIMDMGFSCAFIYVRSAAPSKHSLGATNGIGQTCVSIVRAFGPAASTSLFSLSLQRNLLGGSFGIRDLGLGIRFGTSRNHFSSDKGLGSPGRRGE</sequence>
<dbReference type="GO" id="GO:0022857">
    <property type="term" value="F:transmembrane transporter activity"/>
    <property type="evidence" value="ECO:0007669"/>
    <property type="project" value="InterPro"/>
</dbReference>
<feature type="domain" description="Major facilitator superfamily (MFS) profile" evidence="7">
    <location>
        <begin position="22"/>
        <end position="460"/>
    </location>
</feature>
<dbReference type="PANTHER" id="PTHR23504">
    <property type="entry name" value="MAJOR FACILITATOR SUPERFAMILY DOMAIN-CONTAINING PROTEIN 10"/>
    <property type="match status" value="1"/>
</dbReference>
<evidence type="ECO:0000256" key="4">
    <source>
        <dbReference type="ARBA" id="ARBA00022989"/>
    </source>
</evidence>
<feature type="transmembrane region" description="Helical" evidence="6">
    <location>
        <begin position="194"/>
        <end position="218"/>
    </location>
</feature>
<feature type="transmembrane region" description="Helical" evidence="6">
    <location>
        <begin position="152"/>
        <end position="174"/>
    </location>
</feature>
<feature type="transmembrane region" description="Helical" evidence="6">
    <location>
        <begin position="323"/>
        <end position="342"/>
    </location>
</feature>
<dbReference type="OrthoDB" id="419616at2759"/>
<dbReference type="PROSITE" id="PS50850">
    <property type="entry name" value="MFS"/>
    <property type="match status" value="1"/>
</dbReference>
<keyword evidence="5 6" id="KW-0472">Membrane</keyword>
<evidence type="ECO:0000256" key="5">
    <source>
        <dbReference type="ARBA" id="ARBA00023136"/>
    </source>
</evidence>
<reference evidence="8" key="1">
    <citation type="submission" date="2020-05" db="EMBL/GenBank/DDBJ databases">
        <title>Mycena genomes resolve the evolution of fungal bioluminescence.</title>
        <authorList>
            <person name="Tsai I.J."/>
        </authorList>
    </citation>
    <scope>NUCLEOTIDE SEQUENCE</scope>
    <source>
        <strain evidence="8">160909Yilan</strain>
    </source>
</reference>
<evidence type="ECO:0000313" key="8">
    <source>
        <dbReference type="EMBL" id="KAF7377951.1"/>
    </source>
</evidence>
<dbReference type="Pfam" id="PF07690">
    <property type="entry name" value="MFS_1"/>
    <property type="match status" value="1"/>
</dbReference>
<feature type="transmembrane region" description="Helical" evidence="6">
    <location>
        <begin position="95"/>
        <end position="112"/>
    </location>
</feature>
<dbReference type="InterPro" id="IPR011701">
    <property type="entry name" value="MFS"/>
</dbReference>
<evidence type="ECO:0000256" key="2">
    <source>
        <dbReference type="ARBA" id="ARBA00022448"/>
    </source>
</evidence>
<comment type="subcellular location">
    <subcellularLocation>
        <location evidence="1">Membrane</location>
        <topology evidence="1">Multi-pass membrane protein</topology>
    </subcellularLocation>
</comment>
<feature type="transmembrane region" description="Helical" evidence="6">
    <location>
        <begin position="118"/>
        <end position="140"/>
    </location>
</feature>
<accession>A0A8H7DNT1</accession>
<dbReference type="SUPFAM" id="SSF103473">
    <property type="entry name" value="MFS general substrate transporter"/>
    <property type="match status" value="1"/>
</dbReference>
<evidence type="ECO:0000313" key="9">
    <source>
        <dbReference type="Proteomes" id="UP000623467"/>
    </source>
</evidence>
<evidence type="ECO:0000256" key="6">
    <source>
        <dbReference type="SAM" id="Phobius"/>
    </source>
</evidence>
<dbReference type="EMBL" id="JACAZH010000001">
    <property type="protein sequence ID" value="KAF7377951.1"/>
    <property type="molecule type" value="Genomic_DNA"/>
</dbReference>
<dbReference type="GO" id="GO:0016020">
    <property type="term" value="C:membrane"/>
    <property type="evidence" value="ECO:0007669"/>
    <property type="project" value="UniProtKB-SubCell"/>
</dbReference>
<dbReference type="InterPro" id="IPR020846">
    <property type="entry name" value="MFS_dom"/>
</dbReference>
<feature type="transmembrane region" description="Helical" evidence="6">
    <location>
        <begin position="251"/>
        <end position="271"/>
    </location>
</feature>
<name>A0A8H7DNT1_9AGAR</name>
<evidence type="ECO:0000259" key="7">
    <source>
        <dbReference type="PROSITE" id="PS50850"/>
    </source>
</evidence>
<keyword evidence="2" id="KW-0813">Transport</keyword>
<keyword evidence="9" id="KW-1185">Reference proteome</keyword>
<feature type="transmembrane region" description="Helical" evidence="6">
    <location>
        <begin position="61"/>
        <end position="83"/>
    </location>
</feature>